<reference evidence="2 3" key="1">
    <citation type="submission" date="2019-07" db="EMBL/GenBank/DDBJ databases">
        <title>Whole genome shotgun sequence of Segetibacter aerophilus NBRC 106135.</title>
        <authorList>
            <person name="Hosoyama A."/>
            <person name="Uohara A."/>
            <person name="Ohji S."/>
            <person name="Ichikawa N."/>
        </authorList>
    </citation>
    <scope>NUCLEOTIDE SEQUENCE [LARGE SCALE GENOMIC DNA]</scope>
    <source>
        <strain evidence="2 3">NBRC 106135</strain>
    </source>
</reference>
<dbReference type="RefSeq" id="WP_147205882.1">
    <property type="nucleotide sequence ID" value="NZ_BJYT01000028.1"/>
</dbReference>
<sequence length="801" mass="84750">MKKVSVLLVLVILFGAGTYAQSVPQGMKYQAVARNLAGGVIASQEISLKISLLSKGSNPSVYYTEVHTVTTNQLGLFNLVVGGGKVEKGSFQTIPWSTDDVWLQVALKDKGKADFAPISSSQLFAVPYAFHAATASELVSKGKSEQNYVSAAGAASPTSVQAGVPSANWSLKGNSKSDATVDKLGTTDYEDLIFVTNNLERLRITKEGDISIANSLKVGVNVEVGNDLIVKKNVFLNTISGSTTNNGTFTVANAKSTSLTGTLTTDGATVLKNTLSVDGAAALKNTLAVDGATSLKSTLTTDGATSFKSTLTTDGATSLKSTLTTDGATALKSTLIVTGATTLNNTLNANGQVTVNADLANSQDDYNSYPLRVQGNEQGLAIKLNASAPDRGNNFITFYNSGGAALGRVEGFSGIAGGLRSAVIGIIGDPGPDDVSTDKNQAVSGNIPGSAADYFGTNYAFGAYSLTLTLVDDIVRLIVNAAACAAGLGIAGDCDDVAWSVVDLVVGGLQLGGYIAYNEAGGASVAYESGGADYAEWLHKFDTTETFSYGDVVGVKGGLISKSFKDAEKFMVISHLPAMVGGMPNPDKLNEYEKVAFLGQIPVKVVGHVKKGDYILPSGNDDGMALAVAPAQMKTRDYQRIIGISWAEADSNKVFNYINTAVGINSNDMANTIQDMQVVINNMQTALTKLKPDFKPNYFDTRGNTVFNQKGYSKSPTLKETVTNNIIHGNHQDLKETLKEAKKYAEAQGFDLKQYPYLSQMFDNPTPETMQKAYDHYSKVLVKAKNQLEEMKKVKQTNTKS</sequence>
<accession>A0A512BIX6</accession>
<feature type="chain" id="PRO_5022120310" description="Peptidase S74 domain-containing protein" evidence="1">
    <location>
        <begin position="21"/>
        <end position="801"/>
    </location>
</feature>
<evidence type="ECO:0008006" key="4">
    <source>
        <dbReference type="Google" id="ProtNLM"/>
    </source>
</evidence>
<evidence type="ECO:0000313" key="3">
    <source>
        <dbReference type="Proteomes" id="UP000321513"/>
    </source>
</evidence>
<dbReference type="Proteomes" id="UP000321513">
    <property type="component" value="Unassembled WGS sequence"/>
</dbReference>
<dbReference type="EMBL" id="BJYT01000028">
    <property type="protein sequence ID" value="GEO11767.1"/>
    <property type="molecule type" value="Genomic_DNA"/>
</dbReference>
<dbReference type="AlphaFoldDB" id="A0A512BIX6"/>
<keyword evidence="1" id="KW-0732">Signal</keyword>
<evidence type="ECO:0000256" key="1">
    <source>
        <dbReference type="SAM" id="SignalP"/>
    </source>
</evidence>
<dbReference type="OrthoDB" id="9765957at2"/>
<feature type="signal peptide" evidence="1">
    <location>
        <begin position="1"/>
        <end position="20"/>
    </location>
</feature>
<proteinExistence type="predicted"/>
<comment type="caution">
    <text evidence="2">The sequence shown here is derived from an EMBL/GenBank/DDBJ whole genome shotgun (WGS) entry which is preliminary data.</text>
</comment>
<keyword evidence="3" id="KW-1185">Reference proteome</keyword>
<gene>
    <name evidence="2" type="ORF">SAE01_42630</name>
</gene>
<name>A0A512BIX6_9BACT</name>
<dbReference type="Gene3D" id="2.40.300.10">
    <property type="entry name" value="Head decoration protein D"/>
    <property type="match status" value="1"/>
</dbReference>
<protein>
    <recommendedName>
        <fullName evidence="4">Peptidase S74 domain-containing protein</fullName>
    </recommendedName>
</protein>
<evidence type="ECO:0000313" key="2">
    <source>
        <dbReference type="EMBL" id="GEO11767.1"/>
    </source>
</evidence>
<organism evidence="2 3">
    <name type="scientific">Segetibacter aerophilus</name>
    <dbReference type="NCBI Taxonomy" id="670293"/>
    <lineage>
        <taxon>Bacteria</taxon>
        <taxon>Pseudomonadati</taxon>
        <taxon>Bacteroidota</taxon>
        <taxon>Chitinophagia</taxon>
        <taxon>Chitinophagales</taxon>
        <taxon>Chitinophagaceae</taxon>
        <taxon>Segetibacter</taxon>
    </lineage>
</organism>